<reference evidence="1 2" key="1">
    <citation type="submission" date="2013-07" db="EMBL/GenBank/DDBJ databases">
        <title>Sulfurimonas hongkongensis AST-10 Genome Sequencing.</title>
        <authorList>
            <person name="Cai L."/>
            <person name="Zhang T."/>
        </authorList>
    </citation>
    <scope>NUCLEOTIDE SEQUENCE [LARGE SCALE GENOMIC DNA]</scope>
    <source>
        <strain evidence="1 2">AST-10</strain>
    </source>
</reference>
<sequence length="141" mass="16828">MKEKTQKILNIWYKHFMDEDRQYSEFEDSDIEYFVGCMLYNHFNFSYALNTMKTIDLSYDFLSSCGDEYDEIVKIIKSIEIEDEEQKIVFLKEYIKESQEKYSGDALYLLNRLAYHVDGVSQRFLAGHKAKAVQFINPILR</sequence>
<accession>T0JQQ8</accession>
<dbReference type="Proteomes" id="UP000015520">
    <property type="component" value="Unassembled WGS sequence"/>
</dbReference>
<evidence type="ECO:0000313" key="1">
    <source>
        <dbReference type="EMBL" id="EQB40506.1"/>
    </source>
</evidence>
<protein>
    <submittedName>
        <fullName evidence="1">Uncharacterized protein</fullName>
    </submittedName>
</protein>
<evidence type="ECO:0000313" key="2">
    <source>
        <dbReference type="Proteomes" id="UP000015520"/>
    </source>
</evidence>
<comment type="caution">
    <text evidence="1">The sequence shown here is derived from an EMBL/GenBank/DDBJ whole genome shotgun (WGS) entry which is preliminary data.</text>
</comment>
<gene>
    <name evidence="1" type="ORF">M947_01525</name>
</gene>
<dbReference type="PATRIC" id="fig|1172190.3.peg.294"/>
<dbReference type="AlphaFoldDB" id="T0JQQ8"/>
<dbReference type="RefSeq" id="WP_021286586.1">
    <property type="nucleotide sequence ID" value="NZ_AUPZ01000002.1"/>
</dbReference>
<keyword evidence="2" id="KW-1185">Reference proteome</keyword>
<organism evidence="1 2">
    <name type="scientific">Sulfurimonas hongkongensis</name>
    <dbReference type="NCBI Taxonomy" id="1172190"/>
    <lineage>
        <taxon>Bacteria</taxon>
        <taxon>Pseudomonadati</taxon>
        <taxon>Campylobacterota</taxon>
        <taxon>Epsilonproteobacteria</taxon>
        <taxon>Campylobacterales</taxon>
        <taxon>Sulfurimonadaceae</taxon>
        <taxon>Sulfurimonas</taxon>
    </lineage>
</organism>
<dbReference type="EMBL" id="AUPZ01000002">
    <property type="protein sequence ID" value="EQB40506.1"/>
    <property type="molecule type" value="Genomic_DNA"/>
</dbReference>
<dbReference type="STRING" id="1172190.M947_01525"/>
<dbReference type="OrthoDB" id="5334173at2"/>
<proteinExistence type="predicted"/>
<name>T0JQQ8_9BACT</name>